<dbReference type="SUPFAM" id="SSF56112">
    <property type="entry name" value="Protein kinase-like (PK-like)"/>
    <property type="match status" value="1"/>
</dbReference>
<reference evidence="1 2" key="1">
    <citation type="submission" date="2019-09" db="EMBL/GenBank/DDBJ databases">
        <title>Whole genome sequences of isolates from the Mars Exploration Rovers.</title>
        <authorList>
            <person name="Seuylemezian A."/>
            <person name="Vaishampayan P."/>
        </authorList>
    </citation>
    <scope>NUCLEOTIDE SEQUENCE [LARGE SCALE GENOMIC DNA]</scope>
    <source>
        <strain evidence="1 2">MER_TA_151</strain>
    </source>
</reference>
<dbReference type="EMBL" id="VYKL01000030">
    <property type="protein sequence ID" value="KAA9019965.1"/>
    <property type="molecule type" value="Genomic_DNA"/>
</dbReference>
<proteinExistence type="predicted"/>
<organism evidence="1 2">
    <name type="scientific">Niallia endozanthoxylica</name>
    <dbReference type="NCBI Taxonomy" id="2036016"/>
    <lineage>
        <taxon>Bacteria</taxon>
        <taxon>Bacillati</taxon>
        <taxon>Bacillota</taxon>
        <taxon>Bacilli</taxon>
        <taxon>Bacillales</taxon>
        <taxon>Bacillaceae</taxon>
        <taxon>Niallia</taxon>
    </lineage>
</organism>
<dbReference type="InterPro" id="IPR014254">
    <property type="entry name" value="Spore_coat_YutH"/>
</dbReference>
<protein>
    <submittedName>
        <fullName evidence="1">Spore coat protein YutH</fullName>
    </submittedName>
</protein>
<keyword evidence="2" id="KW-1185">Reference proteome</keyword>
<evidence type="ECO:0000313" key="1">
    <source>
        <dbReference type="EMBL" id="KAA9019965.1"/>
    </source>
</evidence>
<evidence type="ECO:0000313" key="2">
    <source>
        <dbReference type="Proteomes" id="UP000326671"/>
    </source>
</evidence>
<dbReference type="OrthoDB" id="2986702at2"/>
<dbReference type="Gene3D" id="3.90.1200.10">
    <property type="match status" value="1"/>
</dbReference>
<dbReference type="AlphaFoldDB" id="A0A5J5HHA9"/>
<keyword evidence="1" id="KW-0946">Virion</keyword>
<dbReference type="NCBIfam" id="TIGR02905">
    <property type="entry name" value="spore_yutH"/>
    <property type="match status" value="1"/>
</dbReference>
<dbReference type="InterPro" id="IPR011009">
    <property type="entry name" value="Kinase-like_dom_sf"/>
</dbReference>
<name>A0A5J5HHA9_9BACI</name>
<dbReference type="RefSeq" id="WP_150441572.1">
    <property type="nucleotide sequence ID" value="NZ_VYKL01000030.1"/>
</dbReference>
<sequence length="333" mass="40150">MLQKLLKKHYGIDAIEAMPIGHYHSCKKDNQRFILIPVNHVNEEEVAELEQIANHLQKCGDRSVSTFLNTKENSRILALESEKYCVLTCYQPHSQTTGRMGRKLAKFHYRGRSISFPVQKTSRIGQWKNLWEKRIDQMEKVWNNMLYQHPENEFDRMFIESFPYYMAISENAIQYLVDTELDDDPKAIDNGTVCHHRYTNHTWGKDFLLRNPFDWVFDHCSRDLAEWTRECYFHNYQTYQPEIQKFFKDYQSIEPLSSFAWRLLYARILFPLHYVECIEDYYSTTSEQQQRLLTERLENYLQHSNNHEKFLRDFYPLIEVPVHKLQIPVIEWL</sequence>
<dbReference type="Proteomes" id="UP000326671">
    <property type="component" value="Unassembled WGS sequence"/>
</dbReference>
<gene>
    <name evidence="1" type="primary">yutH</name>
    <name evidence="1" type="ORF">F4V44_18870</name>
</gene>
<accession>A0A5J5HHA9</accession>
<dbReference type="GO" id="GO:0042601">
    <property type="term" value="C:endospore-forming forespore"/>
    <property type="evidence" value="ECO:0007669"/>
    <property type="project" value="TreeGrafter"/>
</dbReference>
<dbReference type="PANTHER" id="PTHR39179">
    <property type="entry name" value="SPORE COAT PROTEIN I"/>
    <property type="match status" value="1"/>
</dbReference>
<comment type="caution">
    <text evidence="1">The sequence shown here is derived from an EMBL/GenBank/DDBJ whole genome shotgun (WGS) entry which is preliminary data.</text>
</comment>
<dbReference type="PANTHER" id="PTHR39179:SF2">
    <property type="entry name" value="ENDOSPORE COAT-ASSOCIATED PROTEIN YUTH"/>
    <property type="match status" value="1"/>
</dbReference>
<dbReference type="InterPro" id="IPR047175">
    <property type="entry name" value="CotS-like"/>
</dbReference>
<keyword evidence="1" id="KW-0167">Capsid protein</keyword>